<sequence>MIFHNKRPSENIFRRPFYAFINNSVRRCRRNGVCGSSLGIAALS</sequence>
<comment type="caution">
    <text evidence="1">The sequence shown here is derived from an EMBL/GenBank/DDBJ whole genome shotgun (WGS) entry which is preliminary data.</text>
</comment>
<organism evidence="1 2">
    <name type="scientific">Neisseria subflava NJ9703</name>
    <dbReference type="NCBI Taxonomy" id="546268"/>
    <lineage>
        <taxon>Bacteria</taxon>
        <taxon>Pseudomonadati</taxon>
        <taxon>Pseudomonadota</taxon>
        <taxon>Betaproteobacteria</taxon>
        <taxon>Neisseriales</taxon>
        <taxon>Neisseriaceae</taxon>
        <taxon>Neisseria</taxon>
    </lineage>
</organism>
<gene>
    <name evidence="1" type="ORF">NEISUBOT_04962</name>
</gene>
<protein>
    <submittedName>
        <fullName evidence="1">Uncharacterized protein</fullName>
    </submittedName>
</protein>
<reference evidence="1 2" key="1">
    <citation type="submission" date="2010-01" db="EMBL/GenBank/DDBJ databases">
        <authorList>
            <person name="Weinstock G."/>
            <person name="Sodergren E."/>
            <person name="Clifton S."/>
            <person name="Fulton L."/>
            <person name="Fulton B."/>
            <person name="Courtney L."/>
            <person name="Fronick C."/>
            <person name="Harrison M."/>
            <person name="Strong C."/>
            <person name="Farmer C."/>
            <person name="Delahaunty K."/>
            <person name="Markovic C."/>
            <person name="Hall O."/>
            <person name="Minx P."/>
            <person name="Tomlinson C."/>
            <person name="Mitreva M."/>
            <person name="Nelson J."/>
            <person name="Hou S."/>
            <person name="Wollam A."/>
            <person name="Pepin K.H."/>
            <person name="Johnson M."/>
            <person name="Bhonagiri V."/>
            <person name="Nash W.E."/>
            <person name="Warren W."/>
            <person name="Chinwalla A."/>
            <person name="Mardis E.R."/>
            <person name="Wilson R.K."/>
        </authorList>
    </citation>
    <scope>NUCLEOTIDE SEQUENCE [LARGE SCALE GENOMIC DNA]</scope>
    <source>
        <strain evidence="1 2">NJ9703</strain>
    </source>
</reference>
<dbReference type="EMBL" id="ACEO02000009">
    <property type="protein sequence ID" value="EFC51707.1"/>
    <property type="molecule type" value="Genomic_DNA"/>
</dbReference>
<accession>A0A9W5IPY6</accession>
<name>A0A9W5IPY6_NEISU</name>
<evidence type="ECO:0000313" key="1">
    <source>
        <dbReference type="EMBL" id="EFC51707.1"/>
    </source>
</evidence>
<dbReference type="AlphaFoldDB" id="A0A9W5IPY6"/>
<dbReference type="Proteomes" id="UP000004621">
    <property type="component" value="Unassembled WGS sequence"/>
</dbReference>
<evidence type="ECO:0000313" key="2">
    <source>
        <dbReference type="Proteomes" id="UP000004621"/>
    </source>
</evidence>
<proteinExistence type="predicted"/>